<proteinExistence type="predicted"/>
<dbReference type="AlphaFoldDB" id="A0A6S6SBL5"/>
<organism evidence="1">
    <name type="scientific">uncultured Sulfurovum sp</name>
    <dbReference type="NCBI Taxonomy" id="269237"/>
    <lineage>
        <taxon>Bacteria</taxon>
        <taxon>Pseudomonadati</taxon>
        <taxon>Campylobacterota</taxon>
        <taxon>Epsilonproteobacteria</taxon>
        <taxon>Campylobacterales</taxon>
        <taxon>Sulfurovaceae</taxon>
        <taxon>Sulfurovum</taxon>
        <taxon>environmental samples</taxon>
    </lineage>
</organism>
<protein>
    <submittedName>
        <fullName evidence="1">Uncharacterized protein</fullName>
    </submittedName>
</protein>
<dbReference type="EMBL" id="CACVAZ010000026">
    <property type="protein sequence ID" value="CAA6805783.1"/>
    <property type="molecule type" value="Genomic_DNA"/>
</dbReference>
<reference evidence="1" key="1">
    <citation type="submission" date="2020-01" db="EMBL/GenBank/DDBJ databases">
        <authorList>
            <person name="Meier V. D."/>
            <person name="Meier V D."/>
        </authorList>
    </citation>
    <scope>NUCLEOTIDE SEQUENCE</scope>
    <source>
        <strain evidence="1">HLG_WM_MAG_02</strain>
    </source>
</reference>
<gene>
    <name evidence="1" type="ORF">HELGO_WM32151</name>
</gene>
<accession>A0A6S6SBL5</accession>
<name>A0A6S6SBL5_9BACT</name>
<sequence length="35" mass="4238">MKTLLERFQELPDYRKYKIAKHNVGEVIDFLQNSI</sequence>
<evidence type="ECO:0000313" key="1">
    <source>
        <dbReference type="EMBL" id="CAA6805783.1"/>
    </source>
</evidence>